<accession>A0A0J6CKK4</accession>
<keyword evidence="3" id="KW-1185">Reference proteome</keyword>
<evidence type="ECO:0000313" key="2">
    <source>
        <dbReference type="EMBL" id="KMM36771.1"/>
    </source>
</evidence>
<dbReference type="PATRIC" id="fig|157733.3.peg.555"/>
<dbReference type="PANTHER" id="PTHR34322:SF2">
    <property type="entry name" value="TRANSPOSASE IS200-LIKE DOMAIN-CONTAINING PROTEIN"/>
    <property type="match status" value="1"/>
</dbReference>
<comment type="caution">
    <text evidence="2">The sequence shown here is derived from an EMBL/GenBank/DDBJ whole genome shotgun (WGS) entry which is preliminary data.</text>
</comment>
<dbReference type="AlphaFoldDB" id="A0A0J6CKK4"/>
<dbReference type="RefSeq" id="WP_048311482.1">
    <property type="nucleotide sequence ID" value="NZ_LELK01000004.1"/>
</dbReference>
<evidence type="ECO:0000313" key="3">
    <source>
        <dbReference type="Proteomes" id="UP000035996"/>
    </source>
</evidence>
<proteinExistence type="predicted"/>
<dbReference type="Pfam" id="PF01797">
    <property type="entry name" value="Y1_Tnp"/>
    <property type="match status" value="1"/>
</dbReference>
<dbReference type="SMART" id="SM01321">
    <property type="entry name" value="Y1_Tnp"/>
    <property type="match status" value="1"/>
</dbReference>
<protein>
    <recommendedName>
        <fullName evidence="1">Transposase IS200-like domain-containing protein</fullName>
    </recommendedName>
</protein>
<dbReference type="Gene3D" id="3.30.70.1290">
    <property type="entry name" value="Transposase IS200-like"/>
    <property type="match status" value="1"/>
</dbReference>
<dbReference type="GO" id="GO:0004803">
    <property type="term" value="F:transposase activity"/>
    <property type="evidence" value="ECO:0007669"/>
    <property type="project" value="InterPro"/>
</dbReference>
<sequence length="198" mass="23612">MPRKARQKSHTGIYHIIYRGANRQEIFHDDEDRLQFLQTLEKYSTLYKVKIYAWCLMSNHVHLLMKEGNEGTVEEWEWSSCKQYYQLTSVTRLVDYDVILNMFGKDRSPAIERFKEFNEIVNDDRCLEDVESYRRRLTDDEARFFIEKIIGKIEIAQVKSLPKERRDPILRKAKCIEGVSQRQIARILGVSQTLIYRA</sequence>
<dbReference type="GO" id="GO:0003677">
    <property type="term" value="F:DNA binding"/>
    <property type="evidence" value="ECO:0007669"/>
    <property type="project" value="InterPro"/>
</dbReference>
<dbReference type="SUPFAM" id="SSF143422">
    <property type="entry name" value="Transposase IS200-like"/>
    <property type="match status" value="1"/>
</dbReference>
<feature type="domain" description="Transposase IS200-like" evidence="1">
    <location>
        <begin position="9"/>
        <end position="139"/>
    </location>
</feature>
<dbReference type="PANTHER" id="PTHR34322">
    <property type="entry name" value="TRANSPOSASE, Y1_TNP DOMAIN-CONTAINING"/>
    <property type="match status" value="1"/>
</dbReference>
<dbReference type="GO" id="GO:0006313">
    <property type="term" value="P:DNA transposition"/>
    <property type="evidence" value="ECO:0007669"/>
    <property type="project" value="InterPro"/>
</dbReference>
<reference evidence="2" key="1">
    <citation type="submission" date="2015-06" db="EMBL/GenBank/DDBJ databases">
        <authorList>
            <person name="Liu B."/>
            <person name="Wang J."/>
            <person name="Zhu Y."/>
            <person name="Liu G."/>
            <person name="Chen Q."/>
            <person name="Zheng C."/>
            <person name="Che J."/>
            <person name="Ge C."/>
            <person name="Shi H."/>
            <person name="Pan Z."/>
            <person name="Liu X."/>
        </authorList>
    </citation>
    <scope>NUCLEOTIDE SEQUENCE [LARGE SCALE GENOMIC DNA]</scope>
    <source>
        <strain evidence="2">DSM 16346</strain>
    </source>
</reference>
<evidence type="ECO:0000259" key="1">
    <source>
        <dbReference type="SMART" id="SM01321"/>
    </source>
</evidence>
<dbReference type="OrthoDB" id="9788881at2"/>
<dbReference type="InterPro" id="IPR002686">
    <property type="entry name" value="Transposase_17"/>
</dbReference>
<name>A0A0J6CKK4_9BACL</name>
<dbReference type="Proteomes" id="UP000035996">
    <property type="component" value="Unassembled WGS sequence"/>
</dbReference>
<dbReference type="InterPro" id="IPR036515">
    <property type="entry name" value="Transposase_17_sf"/>
</dbReference>
<dbReference type="EMBL" id="LELK01000004">
    <property type="protein sequence ID" value="KMM36771.1"/>
    <property type="molecule type" value="Genomic_DNA"/>
</dbReference>
<organism evidence="2 3">
    <name type="scientific">Guptibacillus hwajinpoensis</name>
    <dbReference type="NCBI Taxonomy" id="208199"/>
    <lineage>
        <taxon>Bacteria</taxon>
        <taxon>Bacillati</taxon>
        <taxon>Bacillota</taxon>
        <taxon>Bacilli</taxon>
        <taxon>Bacillales</taxon>
        <taxon>Guptibacillaceae</taxon>
        <taxon>Guptibacillus</taxon>
    </lineage>
</organism>
<gene>
    <name evidence="2" type="ORF">AB986_12615</name>
</gene>